<dbReference type="RefSeq" id="WP_271173228.1">
    <property type="nucleotide sequence ID" value="NZ_BSEJ01000006.1"/>
</dbReference>
<dbReference type="Proteomes" id="UP001142462">
    <property type="component" value="Unassembled WGS sequence"/>
</dbReference>
<accession>A0A9W6H3I4</accession>
<feature type="transmembrane region" description="Helical" evidence="2">
    <location>
        <begin position="21"/>
        <end position="39"/>
    </location>
</feature>
<feature type="transmembrane region" description="Helical" evidence="2">
    <location>
        <begin position="73"/>
        <end position="94"/>
    </location>
</feature>
<keyword evidence="2" id="KW-0472">Membrane</keyword>
<organism evidence="3 4">
    <name type="scientific">Microbacterium barkeri</name>
    <dbReference type="NCBI Taxonomy" id="33917"/>
    <lineage>
        <taxon>Bacteria</taxon>
        <taxon>Bacillati</taxon>
        <taxon>Actinomycetota</taxon>
        <taxon>Actinomycetes</taxon>
        <taxon>Micrococcales</taxon>
        <taxon>Microbacteriaceae</taxon>
        <taxon>Microbacterium</taxon>
    </lineage>
</organism>
<sequence>MDRSLLDRAARRSLWRALPPILLCLGMVAWMGWFSRGVIQETDGAILAPGVWTDQLMRSIPEQQEWMAVPIGLLLWLLLVVLTLAGPLLVLILAGRRAVSRLRRWRVLHGFDADRRRPDLILVVAEDDVRRMGMRGRPSGVVIAGTIEHLAPDTALARALAGETRVAVLGDRALMPPAVPARIEGYLVNARSRSSAVIAVDRQRDVCWPLGRVVPLSALKILRTAPKQRHVVDGVTAVVGGGIALTWAEDAGLWSSTDGGWGDGGGEGGDGSGGGDGGDGGSGGGDGGDGGGGGGGGGGGE</sequence>
<reference evidence="3" key="1">
    <citation type="journal article" date="2014" name="Int. J. Syst. Evol. Microbiol.">
        <title>Complete genome sequence of Corynebacterium casei LMG S-19264T (=DSM 44701T), isolated from a smear-ripened cheese.</title>
        <authorList>
            <consortium name="US DOE Joint Genome Institute (JGI-PGF)"/>
            <person name="Walter F."/>
            <person name="Albersmeier A."/>
            <person name="Kalinowski J."/>
            <person name="Ruckert C."/>
        </authorList>
    </citation>
    <scope>NUCLEOTIDE SEQUENCE</scope>
    <source>
        <strain evidence="3">VKM Ac-1020</strain>
    </source>
</reference>
<reference evidence="3" key="2">
    <citation type="submission" date="2023-01" db="EMBL/GenBank/DDBJ databases">
        <authorList>
            <person name="Sun Q."/>
            <person name="Evtushenko L."/>
        </authorList>
    </citation>
    <scope>NUCLEOTIDE SEQUENCE</scope>
    <source>
        <strain evidence="3">VKM Ac-1020</strain>
    </source>
</reference>
<evidence type="ECO:0000256" key="1">
    <source>
        <dbReference type="SAM" id="MobiDB-lite"/>
    </source>
</evidence>
<evidence type="ECO:0000256" key="2">
    <source>
        <dbReference type="SAM" id="Phobius"/>
    </source>
</evidence>
<comment type="caution">
    <text evidence="3">The sequence shown here is derived from an EMBL/GenBank/DDBJ whole genome shotgun (WGS) entry which is preliminary data.</text>
</comment>
<name>A0A9W6H3I4_9MICO</name>
<feature type="compositionally biased region" description="Gly residues" evidence="1">
    <location>
        <begin position="259"/>
        <end position="301"/>
    </location>
</feature>
<protein>
    <submittedName>
        <fullName evidence="3">Uncharacterized protein</fullName>
    </submittedName>
</protein>
<proteinExistence type="predicted"/>
<dbReference type="EMBL" id="BSEJ01000006">
    <property type="protein sequence ID" value="GLJ61520.1"/>
    <property type="molecule type" value="Genomic_DNA"/>
</dbReference>
<dbReference type="AlphaFoldDB" id="A0A9W6H3I4"/>
<evidence type="ECO:0000313" key="3">
    <source>
        <dbReference type="EMBL" id="GLJ61520.1"/>
    </source>
</evidence>
<evidence type="ECO:0000313" key="4">
    <source>
        <dbReference type="Proteomes" id="UP001142462"/>
    </source>
</evidence>
<keyword evidence="2" id="KW-1133">Transmembrane helix</keyword>
<feature type="region of interest" description="Disordered" evidence="1">
    <location>
        <begin position="255"/>
        <end position="301"/>
    </location>
</feature>
<gene>
    <name evidence="3" type="ORF">GCM10017576_16490</name>
</gene>
<keyword evidence="4" id="KW-1185">Reference proteome</keyword>
<keyword evidence="2" id="KW-0812">Transmembrane</keyword>